<evidence type="ECO:0000313" key="1">
    <source>
        <dbReference type="EMBL" id="PMD49129.1"/>
    </source>
</evidence>
<dbReference type="PANTHER" id="PTHR24148:SF73">
    <property type="entry name" value="HET DOMAIN PROTEIN (AFU_ORTHOLOGUE AFUA_8G01020)"/>
    <property type="match status" value="1"/>
</dbReference>
<name>A0A2J6SED9_9HELO</name>
<dbReference type="OrthoDB" id="2157530at2759"/>
<dbReference type="AlphaFoldDB" id="A0A2J6SED9"/>
<gene>
    <name evidence="1" type="ORF">K444DRAFT_671119</name>
</gene>
<accession>A0A2J6SED9</accession>
<dbReference type="InterPro" id="IPR052895">
    <property type="entry name" value="HetReg/Transcr_Mod"/>
</dbReference>
<dbReference type="Pfam" id="PF26639">
    <property type="entry name" value="Het-6_barrel"/>
    <property type="match status" value="1"/>
</dbReference>
<dbReference type="STRING" id="1095630.A0A2J6SED9"/>
<protein>
    <recommendedName>
        <fullName evidence="3">Heterokaryon incompatibility domain-containing protein</fullName>
    </recommendedName>
</protein>
<dbReference type="RefSeq" id="XP_024726033.1">
    <property type="nucleotide sequence ID" value="XM_024887718.1"/>
</dbReference>
<dbReference type="GeneID" id="36595794"/>
<evidence type="ECO:0000313" key="2">
    <source>
        <dbReference type="Proteomes" id="UP000235371"/>
    </source>
</evidence>
<keyword evidence="2" id="KW-1185">Reference proteome</keyword>
<reference evidence="1 2" key="1">
    <citation type="submission" date="2016-04" db="EMBL/GenBank/DDBJ databases">
        <title>A degradative enzymes factory behind the ericoid mycorrhizal symbiosis.</title>
        <authorList>
            <consortium name="DOE Joint Genome Institute"/>
            <person name="Martino E."/>
            <person name="Morin E."/>
            <person name="Grelet G."/>
            <person name="Kuo A."/>
            <person name="Kohler A."/>
            <person name="Daghino S."/>
            <person name="Barry K."/>
            <person name="Choi C."/>
            <person name="Cichocki N."/>
            <person name="Clum A."/>
            <person name="Copeland A."/>
            <person name="Hainaut M."/>
            <person name="Haridas S."/>
            <person name="Labutti K."/>
            <person name="Lindquist E."/>
            <person name="Lipzen A."/>
            <person name="Khouja H.-R."/>
            <person name="Murat C."/>
            <person name="Ohm R."/>
            <person name="Olson A."/>
            <person name="Spatafora J."/>
            <person name="Veneault-Fourrey C."/>
            <person name="Henrissat B."/>
            <person name="Grigoriev I."/>
            <person name="Martin F."/>
            <person name="Perotto S."/>
        </authorList>
    </citation>
    <scope>NUCLEOTIDE SEQUENCE [LARGE SCALE GENOMIC DNA]</scope>
    <source>
        <strain evidence="1 2">E</strain>
    </source>
</reference>
<organism evidence="1 2">
    <name type="scientific">Hyaloscypha bicolor E</name>
    <dbReference type="NCBI Taxonomy" id="1095630"/>
    <lineage>
        <taxon>Eukaryota</taxon>
        <taxon>Fungi</taxon>
        <taxon>Dikarya</taxon>
        <taxon>Ascomycota</taxon>
        <taxon>Pezizomycotina</taxon>
        <taxon>Leotiomycetes</taxon>
        <taxon>Helotiales</taxon>
        <taxon>Hyaloscyphaceae</taxon>
        <taxon>Hyaloscypha</taxon>
        <taxon>Hyaloscypha bicolor</taxon>
    </lineage>
</organism>
<evidence type="ECO:0008006" key="3">
    <source>
        <dbReference type="Google" id="ProtNLM"/>
    </source>
</evidence>
<dbReference type="InParanoid" id="A0A2J6SED9"/>
<sequence>MASSKHRPVELPSWCPNFNSPPGDDFVFAGVIGYQAGFDSWEERIQSRVLSVPDSDNLKFFGFQIDHVHTVVSSPEYCYDAKKWKGPGGTVDQLLQEEVKCLELSQQTYDLHDQIPDAHWRTLVADSTLQGKTPLEPVVFEDYLRLKEQWTWQSDTTYMDYVGTVTPSERQSVLSYYQSIEAKKTRTFFSTDGRRVGLGPFDLRVGDVICVLYGGAPLFVLRFEDGEEAKGDGNVATLIGDVYVHGLMDLKSMPSDTRREDRYFLVG</sequence>
<dbReference type="EMBL" id="KZ613936">
    <property type="protein sequence ID" value="PMD49129.1"/>
    <property type="molecule type" value="Genomic_DNA"/>
</dbReference>
<proteinExistence type="predicted"/>
<dbReference type="Proteomes" id="UP000235371">
    <property type="component" value="Unassembled WGS sequence"/>
</dbReference>
<dbReference type="PANTHER" id="PTHR24148">
    <property type="entry name" value="ANKYRIN REPEAT DOMAIN-CONTAINING PROTEIN 39 HOMOLOG-RELATED"/>
    <property type="match status" value="1"/>
</dbReference>